<feature type="transmembrane region" description="Helical" evidence="1">
    <location>
        <begin position="25"/>
        <end position="48"/>
    </location>
</feature>
<organism evidence="2">
    <name type="scientific">uncultured Solirubrobacterales bacterium</name>
    <dbReference type="NCBI Taxonomy" id="768556"/>
    <lineage>
        <taxon>Bacteria</taxon>
        <taxon>Bacillati</taxon>
        <taxon>Actinomycetota</taxon>
        <taxon>Thermoleophilia</taxon>
        <taxon>Solirubrobacterales</taxon>
        <taxon>environmental samples</taxon>
    </lineage>
</organism>
<protein>
    <submittedName>
        <fullName evidence="2">Uncharacterized protein</fullName>
    </submittedName>
</protein>
<dbReference type="EMBL" id="CADCVV010000087">
    <property type="protein sequence ID" value="CAA9498982.1"/>
    <property type="molecule type" value="Genomic_DNA"/>
</dbReference>
<keyword evidence="1" id="KW-1133">Transmembrane helix</keyword>
<evidence type="ECO:0000256" key="1">
    <source>
        <dbReference type="SAM" id="Phobius"/>
    </source>
</evidence>
<dbReference type="AlphaFoldDB" id="A0A6J4SL57"/>
<sequence length="123" mass="13293">MPAPQTTHDALLTGRPASERERVPLVMRLALATVGALVAVYIGQLAFAPLEDPLATEVEGLLTNVSMIGAGLIIAVRAVLRSEERFGLVAVRSRRALVGARRPLGARLGRPVARWVRNPARRR</sequence>
<evidence type="ECO:0000313" key="2">
    <source>
        <dbReference type="EMBL" id="CAA9498982.1"/>
    </source>
</evidence>
<proteinExistence type="predicted"/>
<gene>
    <name evidence="2" type="ORF">AVDCRST_MAG17-1246</name>
</gene>
<accession>A0A6J4SL57</accession>
<feature type="transmembrane region" description="Helical" evidence="1">
    <location>
        <begin position="60"/>
        <end position="80"/>
    </location>
</feature>
<name>A0A6J4SL57_9ACTN</name>
<keyword evidence="1" id="KW-0472">Membrane</keyword>
<reference evidence="2" key="1">
    <citation type="submission" date="2020-02" db="EMBL/GenBank/DDBJ databases">
        <authorList>
            <person name="Meier V. D."/>
        </authorList>
    </citation>
    <scope>NUCLEOTIDE SEQUENCE</scope>
    <source>
        <strain evidence="2">AVDCRST_MAG17</strain>
    </source>
</reference>
<keyword evidence="1" id="KW-0812">Transmembrane</keyword>